<accession>A0A6A4IL47</accession>
<name>A0A6A4IL47_9AGAR</name>
<organism evidence="1 2">
    <name type="scientific">Gymnopus androsaceus JB14</name>
    <dbReference type="NCBI Taxonomy" id="1447944"/>
    <lineage>
        <taxon>Eukaryota</taxon>
        <taxon>Fungi</taxon>
        <taxon>Dikarya</taxon>
        <taxon>Basidiomycota</taxon>
        <taxon>Agaricomycotina</taxon>
        <taxon>Agaricomycetes</taxon>
        <taxon>Agaricomycetidae</taxon>
        <taxon>Agaricales</taxon>
        <taxon>Marasmiineae</taxon>
        <taxon>Omphalotaceae</taxon>
        <taxon>Gymnopus</taxon>
    </lineage>
</organism>
<feature type="non-terminal residue" evidence="1">
    <location>
        <position position="1"/>
    </location>
</feature>
<feature type="non-terminal residue" evidence="1">
    <location>
        <position position="59"/>
    </location>
</feature>
<dbReference type="GO" id="GO:0005763">
    <property type="term" value="C:mitochondrial small ribosomal subunit"/>
    <property type="evidence" value="ECO:0007669"/>
    <property type="project" value="TreeGrafter"/>
</dbReference>
<dbReference type="GO" id="GO:0032543">
    <property type="term" value="P:mitochondrial translation"/>
    <property type="evidence" value="ECO:0007669"/>
    <property type="project" value="TreeGrafter"/>
</dbReference>
<evidence type="ECO:0000313" key="1">
    <source>
        <dbReference type="EMBL" id="KAE9409185.1"/>
    </source>
</evidence>
<keyword evidence="2" id="KW-1185">Reference proteome</keyword>
<proteinExistence type="predicted"/>
<dbReference type="PANTHER" id="PTHR28158:SF1">
    <property type="entry name" value="SMALL RIBOSOMAL SUBUNIT PROTEIN MS45"/>
    <property type="match status" value="1"/>
</dbReference>
<evidence type="ECO:0008006" key="3">
    <source>
        <dbReference type="Google" id="ProtNLM"/>
    </source>
</evidence>
<evidence type="ECO:0000313" key="2">
    <source>
        <dbReference type="Proteomes" id="UP000799118"/>
    </source>
</evidence>
<dbReference type="AlphaFoldDB" id="A0A6A4IL47"/>
<dbReference type="InterPro" id="IPR021036">
    <property type="entry name" value="Ribosomal_mS45"/>
</dbReference>
<dbReference type="Pfam" id="PF12298">
    <property type="entry name" value="Bot1p"/>
    <property type="match status" value="1"/>
</dbReference>
<protein>
    <recommendedName>
        <fullName evidence="3">HTH psq-type domain-containing protein</fullName>
    </recommendedName>
</protein>
<reference evidence="1" key="1">
    <citation type="journal article" date="2019" name="Environ. Microbiol.">
        <title>Fungal ecological strategies reflected in gene transcription - a case study of two litter decomposers.</title>
        <authorList>
            <person name="Barbi F."/>
            <person name="Kohler A."/>
            <person name="Barry K."/>
            <person name="Baskaran P."/>
            <person name="Daum C."/>
            <person name="Fauchery L."/>
            <person name="Ihrmark K."/>
            <person name="Kuo A."/>
            <person name="LaButti K."/>
            <person name="Lipzen A."/>
            <person name="Morin E."/>
            <person name="Grigoriev I.V."/>
            <person name="Henrissat B."/>
            <person name="Lindahl B."/>
            <person name="Martin F."/>
        </authorList>
    </citation>
    <scope>NUCLEOTIDE SEQUENCE</scope>
    <source>
        <strain evidence="1">JB14</strain>
    </source>
</reference>
<dbReference type="EMBL" id="ML769388">
    <property type="protein sequence ID" value="KAE9409185.1"/>
    <property type="molecule type" value="Genomic_DNA"/>
</dbReference>
<dbReference type="OrthoDB" id="10052321at2759"/>
<gene>
    <name evidence="1" type="ORF">BT96DRAFT_790409</name>
</gene>
<dbReference type="Proteomes" id="UP000799118">
    <property type="component" value="Unassembled WGS sequence"/>
</dbReference>
<dbReference type="PANTHER" id="PTHR28158">
    <property type="entry name" value="37S RIBOSOMAL PROTEIN S35, MITOCHONDRIAL"/>
    <property type="match status" value="1"/>
</dbReference>
<dbReference type="GO" id="GO:0003735">
    <property type="term" value="F:structural constituent of ribosome"/>
    <property type="evidence" value="ECO:0007669"/>
    <property type="project" value="TreeGrafter"/>
</dbReference>
<sequence length="59" mass="6801">LNPSFLPPPPISDAQRDEMYRLYMADPEKNSVRALSQRFHVSLSRVDAILRLKGMQSAW</sequence>